<reference evidence="1 2" key="1">
    <citation type="submission" date="2024-08" db="EMBL/GenBank/DDBJ databases">
        <title>Genome mining of Saccharopolyspora cebuensis PGLac3 from Nigerian medicinal plant.</title>
        <authorList>
            <person name="Ezeobiora C.E."/>
            <person name="Igbokwe N.H."/>
            <person name="Amin D.H."/>
            <person name="Mendie U.E."/>
        </authorList>
    </citation>
    <scope>NUCLEOTIDE SEQUENCE [LARGE SCALE GENOMIC DNA]</scope>
    <source>
        <strain evidence="1 2">PGLac3</strain>
    </source>
</reference>
<sequence length="123" mass="13142">MERFARCCGGTSGFGRVLSGRAARLVEGRRIDGTAAGVGREMSVGQGSAADPVWDAIDLRAFLADHQQCTTPQVAFRLAYELPPVALVAVGTSNVDHLRDLCAATRLAISETAIHRYRELITG</sequence>
<name>A0ABV4CNQ0_9PSEU</name>
<evidence type="ECO:0000313" key="1">
    <source>
        <dbReference type="EMBL" id="MEY8042725.1"/>
    </source>
</evidence>
<organism evidence="1 2">
    <name type="scientific">Saccharopolyspora cebuensis</name>
    <dbReference type="NCBI Taxonomy" id="418759"/>
    <lineage>
        <taxon>Bacteria</taxon>
        <taxon>Bacillati</taxon>
        <taxon>Actinomycetota</taxon>
        <taxon>Actinomycetes</taxon>
        <taxon>Pseudonocardiales</taxon>
        <taxon>Pseudonocardiaceae</taxon>
        <taxon>Saccharopolyspora</taxon>
    </lineage>
</organism>
<evidence type="ECO:0008006" key="3">
    <source>
        <dbReference type="Google" id="ProtNLM"/>
    </source>
</evidence>
<dbReference type="InterPro" id="IPR036812">
    <property type="entry name" value="NAD(P)_OxRdtase_dom_sf"/>
</dbReference>
<accession>A0ABV4CNQ0</accession>
<dbReference type="Proteomes" id="UP001564626">
    <property type="component" value="Unassembled WGS sequence"/>
</dbReference>
<dbReference type="SUPFAM" id="SSF51430">
    <property type="entry name" value="NAD(P)-linked oxidoreductase"/>
    <property type="match status" value="1"/>
</dbReference>
<gene>
    <name evidence="1" type="ORF">AB8O55_25245</name>
</gene>
<comment type="caution">
    <text evidence="1">The sequence shown here is derived from an EMBL/GenBank/DDBJ whole genome shotgun (WGS) entry which is preliminary data.</text>
</comment>
<keyword evidence="2" id="KW-1185">Reference proteome</keyword>
<protein>
    <recommendedName>
        <fullName evidence="3">NADP-dependent oxidoreductase domain-containing protein</fullName>
    </recommendedName>
</protein>
<evidence type="ECO:0000313" key="2">
    <source>
        <dbReference type="Proteomes" id="UP001564626"/>
    </source>
</evidence>
<dbReference type="EMBL" id="JBGEHV010000064">
    <property type="protein sequence ID" value="MEY8042725.1"/>
    <property type="molecule type" value="Genomic_DNA"/>
</dbReference>
<dbReference type="Gene3D" id="3.20.20.100">
    <property type="entry name" value="NADP-dependent oxidoreductase domain"/>
    <property type="match status" value="1"/>
</dbReference>
<proteinExistence type="predicted"/>